<dbReference type="HAMAP" id="MF_02040">
    <property type="entry name" value="Mrp_NBP35"/>
    <property type="match status" value="1"/>
</dbReference>
<feature type="compositionally biased region" description="Acidic residues" evidence="10">
    <location>
        <begin position="693"/>
        <end position="713"/>
    </location>
</feature>
<accession>A0A8T8XA64</accession>
<keyword evidence="6 9" id="KW-0067">ATP-binding</keyword>
<keyword evidence="1 9" id="KW-0004">4Fe-4S</keyword>
<evidence type="ECO:0000256" key="9">
    <source>
        <dbReference type="HAMAP-Rule" id="MF_03039"/>
    </source>
</evidence>
<keyword evidence="4 9" id="KW-0547">Nucleotide-binding</keyword>
<dbReference type="GO" id="GO:0051539">
    <property type="term" value="F:4 iron, 4 sulfur cluster binding"/>
    <property type="evidence" value="ECO:0007669"/>
    <property type="project" value="UniProtKB-UniRule"/>
</dbReference>
<proteinExistence type="inferred from homology"/>
<dbReference type="PROSITE" id="PS50033">
    <property type="entry name" value="UBX"/>
    <property type="match status" value="1"/>
</dbReference>
<dbReference type="Gene3D" id="3.10.20.90">
    <property type="entry name" value="Phosphatidylinositol 3-kinase Catalytic Subunit, Chain A, domain 1"/>
    <property type="match status" value="1"/>
</dbReference>
<dbReference type="InterPro" id="IPR028600">
    <property type="entry name" value="NUBP2/Cfd1_eukaryotes"/>
</dbReference>
<dbReference type="CDD" id="cd01770">
    <property type="entry name" value="UBX_UBXN2"/>
    <property type="match status" value="1"/>
</dbReference>
<feature type="compositionally biased region" description="Basic and acidic residues" evidence="10">
    <location>
        <begin position="139"/>
        <end position="150"/>
    </location>
</feature>
<dbReference type="PANTHER" id="PTHR23264">
    <property type="entry name" value="NUCLEOTIDE-BINDING PROTEIN NBP35 YEAST -RELATED"/>
    <property type="match status" value="1"/>
</dbReference>
<dbReference type="FunFam" id="3.30.420.210:FF:000002">
    <property type="entry name" value="UBX domain-containing protein 1"/>
    <property type="match status" value="1"/>
</dbReference>
<keyword evidence="7 9" id="KW-0408">Iron</keyword>
<feature type="compositionally biased region" description="Low complexity" evidence="10">
    <location>
        <begin position="278"/>
        <end position="304"/>
    </location>
</feature>
<feature type="compositionally biased region" description="Low complexity" evidence="10">
    <location>
        <begin position="75"/>
        <end position="93"/>
    </location>
</feature>
<dbReference type="GO" id="GO:0005829">
    <property type="term" value="C:cytosol"/>
    <property type="evidence" value="ECO:0007669"/>
    <property type="project" value="TreeGrafter"/>
</dbReference>
<dbReference type="HAMAP" id="MF_03039">
    <property type="entry name" value="NUBP2"/>
    <property type="match status" value="1"/>
</dbReference>
<keyword evidence="3 9" id="KW-0479">Metal-binding</keyword>
<dbReference type="RefSeq" id="XP_025530981.1">
    <property type="nucleotide sequence ID" value="XM_025676492.1"/>
</dbReference>
<dbReference type="InterPro" id="IPR027417">
    <property type="entry name" value="P-loop_NTPase"/>
</dbReference>
<feature type="domain" description="SEP" evidence="12">
    <location>
        <begin position="196"/>
        <end position="260"/>
    </location>
</feature>
<evidence type="ECO:0000313" key="13">
    <source>
        <dbReference type="EMBL" id="RAH85087.1"/>
    </source>
</evidence>
<dbReference type="Pfam" id="PF10609">
    <property type="entry name" value="ParA"/>
    <property type="match status" value="2"/>
</dbReference>
<dbReference type="SMART" id="SM00166">
    <property type="entry name" value="UBX"/>
    <property type="match status" value="1"/>
</dbReference>
<dbReference type="GeneID" id="37180185"/>
<feature type="region of interest" description="Disordered" evidence="10">
    <location>
        <begin position="686"/>
        <end position="718"/>
    </location>
</feature>
<dbReference type="InterPro" id="IPR019591">
    <property type="entry name" value="Mrp/NBP35_ATP-bd"/>
</dbReference>
<feature type="region of interest" description="Disordered" evidence="10">
    <location>
        <begin position="259"/>
        <end position="314"/>
    </location>
</feature>
<keyword evidence="13" id="KW-0378">Hydrolase</keyword>
<evidence type="ECO:0000256" key="4">
    <source>
        <dbReference type="ARBA" id="ARBA00022741"/>
    </source>
</evidence>
<dbReference type="SUPFAM" id="SSF52540">
    <property type="entry name" value="P-loop containing nucleoside triphosphate hydrolases"/>
    <property type="match status" value="1"/>
</dbReference>
<dbReference type="EMBL" id="KZ824776">
    <property type="protein sequence ID" value="RAH85087.1"/>
    <property type="molecule type" value="Genomic_DNA"/>
</dbReference>
<keyword evidence="5" id="KW-0833">Ubl conjugation pathway</keyword>
<dbReference type="CDD" id="cd02037">
    <property type="entry name" value="Mrp_NBP35"/>
    <property type="match status" value="1"/>
</dbReference>
<sequence length="745" mass="78580">MEHQAAHDELVSQFCAMSGTDASVAQEYLAASEWDLEAAVTEFFAEQDEAMQGANTGSGQGIGAETGPAAGRTLGGSSSQSPSTTPQPSSSRRTGPKKRFATLGDFASGAGESSEEEDSVNQDFFAGGEKSGLAVQNPDDIKKKIIEKAKRTQLPSSDEPSRQSHFTGTARTLGGDDAPSRVIEAPSAPATQVPQRVQRTLHFWADGFSVDDGELYRSDDPRNAEILEGIRQGRAPLSIMNVQSGQEVDVEINQHEEKYVKPKPKYKPFSGQGQRLGSPTPGVSTSAAATAPAPAPAPESQASEPPKPTVDESQPTITLQIRLGDGTRLTSRFNTTHTIGDVYEFVSASSPASQSRPWVLMTTFPSKDLTDKSAVLGEMADFKRGGVVVLSGKGGVGKSSVTLQLALALSLQGKSVGILDIDLTGPSIPRLVGLEDAKITQAPGGWLPVPVHPGVDASSPCPNSPTIAATAAAATTTSTSTNLPPAQQQQQQHQEPIPTPSTPKPTPRGPLHCMSLGFLLRSRSDAVIWRGPKKTAMIRQFLSDVLWGETDYLLVDTPPGTSDEHIALAEQLLTLCSTSAATATPETQTTPTATQNMPRLAGAVLVTTPQAIATSDVRKEVNFCVKTNIPTLGVIENMSGYTCPCCGEVTNLFSSGGGAVMAREMGVRFLGSVPVDVGFGALVEGKGIGGDGEGSEDEDDEEEDGEEGEEEGKVDDRPLVEKYREGWSYARFEGFAKTLVAEIEG</sequence>
<dbReference type="GO" id="GO:0005524">
    <property type="term" value="F:ATP binding"/>
    <property type="evidence" value="ECO:0007669"/>
    <property type="project" value="UniProtKB-KW"/>
</dbReference>
<dbReference type="PANTHER" id="PTHR23264:SF19">
    <property type="entry name" value="CYTOSOLIC FE-S CLUSTER ASSEMBLY FACTOR NUBP2"/>
    <property type="match status" value="1"/>
</dbReference>
<feature type="region of interest" description="Disordered" evidence="10">
    <location>
        <begin position="457"/>
        <end position="510"/>
    </location>
</feature>
<dbReference type="InterPro" id="IPR012989">
    <property type="entry name" value="SEP_domain"/>
</dbReference>
<dbReference type="CDD" id="cd14348">
    <property type="entry name" value="UBA_p47"/>
    <property type="match status" value="1"/>
</dbReference>
<dbReference type="Gene3D" id="3.40.50.300">
    <property type="entry name" value="P-loop containing nucleotide triphosphate hydrolases"/>
    <property type="match status" value="1"/>
</dbReference>
<reference evidence="13 14" key="1">
    <citation type="submission" date="2018-02" db="EMBL/GenBank/DDBJ databases">
        <title>The genomes of Aspergillus section Nigri reveals drivers in fungal speciation.</title>
        <authorList>
            <consortium name="DOE Joint Genome Institute"/>
            <person name="Vesth T.C."/>
            <person name="Nybo J."/>
            <person name="Theobald S."/>
            <person name="Brandl J."/>
            <person name="Frisvad J.C."/>
            <person name="Nielsen K.F."/>
            <person name="Lyhne E.K."/>
            <person name="Kogle M.E."/>
            <person name="Kuo A."/>
            <person name="Riley R."/>
            <person name="Clum A."/>
            <person name="Nolan M."/>
            <person name="Lipzen A."/>
            <person name="Salamov A."/>
            <person name="Henrissat B."/>
            <person name="Wiebenga A."/>
            <person name="De vries R.P."/>
            <person name="Grigoriev I.V."/>
            <person name="Mortensen U.H."/>
            <person name="Andersen M.R."/>
            <person name="Baker S.E."/>
        </authorList>
    </citation>
    <scope>NUCLEOTIDE SEQUENCE [LARGE SCALE GENOMIC DNA]</scope>
    <source>
        <strain evidence="13 14">CBS 114.51</strain>
    </source>
</reference>
<dbReference type="PROSITE" id="PS51399">
    <property type="entry name" value="SEP"/>
    <property type="match status" value="1"/>
</dbReference>
<dbReference type="InterPro" id="IPR001012">
    <property type="entry name" value="UBX_dom"/>
</dbReference>
<name>A0A8T8XA64_ASPJA</name>
<dbReference type="InterPro" id="IPR036241">
    <property type="entry name" value="NSFL1C_SEP_dom_sf"/>
</dbReference>
<organism evidence="13 14">
    <name type="scientific">Aspergillus japonicus CBS 114.51</name>
    <dbReference type="NCBI Taxonomy" id="1448312"/>
    <lineage>
        <taxon>Eukaryota</taxon>
        <taxon>Fungi</taxon>
        <taxon>Dikarya</taxon>
        <taxon>Ascomycota</taxon>
        <taxon>Pezizomycotina</taxon>
        <taxon>Eurotiomycetes</taxon>
        <taxon>Eurotiomycetidae</taxon>
        <taxon>Eurotiales</taxon>
        <taxon>Aspergillaceae</taxon>
        <taxon>Aspergillus</taxon>
        <taxon>Aspergillus subgen. Circumdati</taxon>
    </lineage>
</organism>
<comment type="function">
    <text evidence="9">Component of the cytosolic iron-sulfur (Fe/S) protein assembly (CIA) machinery. Required for maturation of extramitochondrial Fe-S proteins. The NBP35-CFD1 heterotetramer forms a Fe-S scaffold complex, mediating the de novo assembly of an Fe-S cluster and its transfer to target apoproteins.</text>
</comment>
<comment type="subcellular location">
    <subcellularLocation>
        <location evidence="9">Cytoplasm</location>
    </subcellularLocation>
</comment>
<dbReference type="InterPro" id="IPR009060">
    <property type="entry name" value="UBA-like_sf"/>
</dbReference>
<evidence type="ECO:0000256" key="3">
    <source>
        <dbReference type="ARBA" id="ARBA00022723"/>
    </source>
</evidence>
<feature type="compositionally biased region" description="Pro residues" evidence="10">
    <location>
        <begin position="497"/>
        <end position="508"/>
    </location>
</feature>
<dbReference type="GO" id="GO:0043161">
    <property type="term" value="P:proteasome-mediated ubiquitin-dependent protein catabolic process"/>
    <property type="evidence" value="ECO:0007669"/>
    <property type="project" value="UniProtKB-ARBA"/>
</dbReference>
<evidence type="ECO:0000259" key="12">
    <source>
        <dbReference type="PROSITE" id="PS51399"/>
    </source>
</evidence>
<dbReference type="SUPFAM" id="SSF46934">
    <property type="entry name" value="UBA-like"/>
    <property type="match status" value="1"/>
</dbReference>
<dbReference type="Pfam" id="PF08059">
    <property type="entry name" value="SEP"/>
    <property type="match status" value="1"/>
</dbReference>
<dbReference type="Pfam" id="PF14555">
    <property type="entry name" value="UBA_4"/>
    <property type="match status" value="1"/>
</dbReference>
<keyword evidence="2 9" id="KW-0963">Cytoplasm</keyword>
<feature type="compositionally biased region" description="Polar residues" evidence="10">
    <location>
        <begin position="153"/>
        <end position="170"/>
    </location>
</feature>
<evidence type="ECO:0000256" key="5">
    <source>
        <dbReference type="ARBA" id="ARBA00022786"/>
    </source>
</evidence>
<gene>
    <name evidence="13" type="ORF">BO86DRAFT_446079</name>
</gene>
<evidence type="ECO:0000256" key="1">
    <source>
        <dbReference type="ARBA" id="ARBA00022485"/>
    </source>
</evidence>
<feature type="domain" description="UBX" evidence="11">
    <location>
        <begin position="312"/>
        <end position="370"/>
    </location>
</feature>
<dbReference type="GO" id="GO:0016787">
    <property type="term" value="F:hydrolase activity"/>
    <property type="evidence" value="ECO:0007669"/>
    <property type="project" value="UniProtKB-KW"/>
</dbReference>
<evidence type="ECO:0000256" key="2">
    <source>
        <dbReference type="ARBA" id="ARBA00022490"/>
    </source>
</evidence>
<dbReference type="SUPFAM" id="SSF54236">
    <property type="entry name" value="Ubiquitin-like"/>
    <property type="match status" value="1"/>
</dbReference>
<evidence type="ECO:0000256" key="7">
    <source>
        <dbReference type="ARBA" id="ARBA00023004"/>
    </source>
</evidence>
<evidence type="ECO:0000259" key="11">
    <source>
        <dbReference type="PROSITE" id="PS50033"/>
    </source>
</evidence>
<evidence type="ECO:0000313" key="14">
    <source>
        <dbReference type="Proteomes" id="UP000249497"/>
    </source>
</evidence>
<dbReference type="Gene3D" id="3.30.420.210">
    <property type="entry name" value="SEP domain"/>
    <property type="match status" value="1"/>
</dbReference>
<dbReference type="Proteomes" id="UP000249497">
    <property type="component" value="Unassembled WGS sequence"/>
</dbReference>
<dbReference type="GO" id="GO:0140663">
    <property type="term" value="F:ATP-dependent FeS chaperone activity"/>
    <property type="evidence" value="ECO:0007669"/>
    <property type="project" value="InterPro"/>
</dbReference>
<feature type="binding site" evidence="9">
    <location>
        <position position="643"/>
    </location>
    <ligand>
        <name>[4Fe-4S] cluster</name>
        <dbReference type="ChEBI" id="CHEBI:49883"/>
        <note>ligand shared between dimeric partners</note>
    </ligand>
</feature>
<evidence type="ECO:0000256" key="8">
    <source>
        <dbReference type="ARBA" id="ARBA00023014"/>
    </source>
</evidence>
<keyword evidence="14" id="KW-1185">Reference proteome</keyword>
<dbReference type="InterPro" id="IPR029071">
    <property type="entry name" value="Ubiquitin-like_domsf"/>
</dbReference>
<feature type="binding site" evidence="9">
    <location>
        <begin position="392"/>
        <end position="399"/>
    </location>
    <ligand>
        <name>ATP</name>
        <dbReference type="ChEBI" id="CHEBI:30616"/>
    </ligand>
</feature>
<dbReference type="SMART" id="SM00553">
    <property type="entry name" value="SEP"/>
    <property type="match status" value="1"/>
</dbReference>
<dbReference type="FunFam" id="3.10.20.90:FF:000179">
    <property type="entry name" value="Plant UBX domain-containing protein 4"/>
    <property type="match status" value="1"/>
</dbReference>
<evidence type="ECO:0000256" key="6">
    <source>
        <dbReference type="ARBA" id="ARBA00022840"/>
    </source>
</evidence>
<feature type="region of interest" description="Disordered" evidence="10">
    <location>
        <begin position="47"/>
        <end position="193"/>
    </location>
</feature>
<dbReference type="GO" id="GO:0046872">
    <property type="term" value="F:metal ion binding"/>
    <property type="evidence" value="ECO:0007669"/>
    <property type="project" value="UniProtKB-KW"/>
</dbReference>
<comment type="similarity">
    <text evidence="9">Belongs to the Mrp/NBP35 ATP-binding proteins family. NUBP2/CFD1 subfamily.</text>
</comment>
<dbReference type="GO" id="GO:0016226">
    <property type="term" value="P:iron-sulfur cluster assembly"/>
    <property type="evidence" value="ECO:0007669"/>
    <property type="project" value="UniProtKB-UniRule"/>
</dbReference>
<dbReference type="SUPFAM" id="SSF102848">
    <property type="entry name" value="NSFL1 (p97 ATPase) cofactor p47, SEP domain"/>
    <property type="match status" value="1"/>
</dbReference>
<evidence type="ECO:0000256" key="10">
    <source>
        <dbReference type="SAM" id="MobiDB-lite"/>
    </source>
</evidence>
<dbReference type="Gene3D" id="1.10.8.10">
    <property type="entry name" value="DNA helicase RuvA subunit, C-terminal domain"/>
    <property type="match status" value="1"/>
</dbReference>
<dbReference type="OrthoDB" id="25887at2759"/>
<feature type="binding site" evidence="9">
    <location>
        <position position="646"/>
    </location>
    <ligand>
        <name>[4Fe-4S] cluster</name>
        <dbReference type="ChEBI" id="CHEBI:49883"/>
        <note>ligand shared between dimeric partners</note>
    </ligand>
</feature>
<feature type="compositionally biased region" description="Low complexity" evidence="10">
    <location>
        <begin position="468"/>
        <end position="496"/>
    </location>
</feature>
<protein>
    <submittedName>
        <fullName evidence="13">P-loop containing nucleoside triphosphate hydrolase protein</fullName>
    </submittedName>
</protein>
<dbReference type="InterPro" id="IPR033756">
    <property type="entry name" value="YlxH/NBP35"/>
</dbReference>
<keyword evidence="8 9" id="KW-0411">Iron-sulfur</keyword>
<dbReference type="AlphaFoldDB" id="A0A8T8XA64"/>